<protein>
    <submittedName>
        <fullName evidence="2">Uncharacterized protein</fullName>
    </submittedName>
</protein>
<keyword evidence="1" id="KW-1133">Transmembrane helix</keyword>
<evidence type="ECO:0000256" key="1">
    <source>
        <dbReference type="SAM" id="Phobius"/>
    </source>
</evidence>
<reference evidence="2" key="1">
    <citation type="submission" date="2018-01" db="EMBL/GenBank/DDBJ databases">
        <title>An insight into the sialome of Amazonian anophelines.</title>
        <authorList>
            <person name="Ribeiro J.M."/>
            <person name="Scarpassa V."/>
            <person name="Calvo E."/>
        </authorList>
    </citation>
    <scope>NUCLEOTIDE SEQUENCE</scope>
</reference>
<proteinExistence type="predicted"/>
<keyword evidence="1" id="KW-0472">Membrane</keyword>
<evidence type="ECO:0000313" key="2">
    <source>
        <dbReference type="EMBL" id="MBW76545.1"/>
    </source>
</evidence>
<sequence length="100" mass="11415">MPLSSSTVHHPFASFHSHFLLTLMLKSSLRLGGALYYKETNRQIVRKQTCPWLHDLFESSRVVVSRVPSPQPLRLSTESFNQVARNGTHAVRCVPHTYAR</sequence>
<dbReference type="AlphaFoldDB" id="A0A2M4DG85"/>
<name>A0A2M4DG85_ANODA</name>
<keyword evidence="1" id="KW-0812">Transmembrane</keyword>
<feature type="transmembrane region" description="Helical" evidence="1">
    <location>
        <begin position="15"/>
        <end position="37"/>
    </location>
</feature>
<accession>A0A2M4DG85</accession>
<dbReference type="EMBL" id="GGFL01012367">
    <property type="protein sequence ID" value="MBW76545.1"/>
    <property type="molecule type" value="Transcribed_RNA"/>
</dbReference>
<organism evidence="2">
    <name type="scientific">Anopheles darlingi</name>
    <name type="common">Mosquito</name>
    <dbReference type="NCBI Taxonomy" id="43151"/>
    <lineage>
        <taxon>Eukaryota</taxon>
        <taxon>Metazoa</taxon>
        <taxon>Ecdysozoa</taxon>
        <taxon>Arthropoda</taxon>
        <taxon>Hexapoda</taxon>
        <taxon>Insecta</taxon>
        <taxon>Pterygota</taxon>
        <taxon>Neoptera</taxon>
        <taxon>Endopterygota</taxon>
        <taxon>Diptera</taxon>
        <taxon>Nematocera</taxon>
        <taxon>Culicoidea</taxon>
        <taxon>Culicidae</taxon>
        <taxon>Anophelinae</taxon>
        <taxon>Anopheles</taxon>
    </lineage>
</organism>